<evidence type="ECO:0000256" key="3">
    <source>
        <dbReference type="ARBA" id="ARBA00022840"/>
    </source>
</evidence>
<dbReference type="FunFam" id="3.30.200.20:FF:000042">
    <property type="entry name" value="Aurora kinase A"/>
    <property type="match status" value="1"/>
</dbReference>
<reference evidence="7" key="1">
    <citation type="submission" date="2016-03" db="EMBL/GenBank/DDBJ databases">
        <authorList>
            <person name="Devillers Hugo."/>
        </authorList>
    </citation>
    <scope>NUCLEOTIDE SEQUENCE [LARGE SCALE GENOMIC DNA]</scope>
</reference>
<dbReference type="SMART" id="SM00220">
    <property type="entry name" value="S_TKc"/>
    <property type="match status" value="1"/>
</dbReference>
<dbReference type="PROSITE" id="PS00108">
    <property type="entry name" value="PROTEIN_KINASE_ST"/>
    <property type="match status" value="1"/>
</dbReference>
<dbReference type="InterPro" id="IPR008271">
    <property type="entry name" value="Ser/Thr_kinase_AS"/>
</dbReference>
<dbReference type="InterPro" id="IPR050629">
    <property type="entry name" value="STE20/SPS1-PAK"/>
</dbReference>
<evidence type="ECO:0000259" key="5">
    <source>
        <dbReference type="PROSITE" id="PS50011"/>
    </source>
</evidence>
<dbReference type="PROSITE" id="PS00107">
    <property type="entry name" value="PROTEIN_KINASE_ATP"/>
    <property type="match status" value="1"/>
</dbReference>
<dbReference type="InterPro" id="IPR011009">
    <property type="entry name" value="Kinase-like_dom_sf"/>
</dbReference>
<dbReference type="PANTHER" id="PTHR48012">
    <property type="entry name" value="STERILE20-LIKE KINASE, ISOFORM B-RELATED"/>
    <property type="match status" value="1"/>
</dbReference>
<evidence type="ECO:0000256" key="2">
    <source>
        <dbReference type="ARBA" id="ARBA00022741"/>
    </source>
</evidence>
<dbReference type="AlphaFoldDB" id="A0A1G4J0D4"/>
<name>A0A1G4J0D4_9SACH</name>
<feature type="binding site" evidence="4">
    <location>
        <position position="52"/>
    </location>
    <ligand>
        <name>ATP</name>
        <dbReference type="ChEBI" id="CHEBI:30616"/>
    </ligand>
</feature>
<dbReference type="InterPro" id="IPR000719">
    <property type="entry name" value="Prot_kinase_dom"/>
</dbReference>
<dbReference type="GO" id="GO:0005524">
    <property type="term" value="F:ATP binding"/>
    <property type="evidence" value="ECO:0007669"/>
    <property type="project" value="UniProtKB-UniRule"/>
</dbReference>
<dbReference type="EC" id="2.7.11.1" evidence="1"/>
<dbReference type="Proteomes" id="UP000189911">
    <property type="component" value="Chromosome B"/>
</dbReference>
<evidence type="ECO:0000256" key="1">
    <source>
        <dbReference type="ARBA" id="ARBA00012513"/>
    </source>
</evidence>
<dbReference type="GO" id="GO:0005737">
    <property type="term" value="C:cytoplasm"/>
    <property type="evidence" value="ECO:0007669"/>
    <property type="project" value="TreeGrafter"/>
</dbReference>
<dbReference type="InterPro" id="IPR017441">
    <property type="entry name" value="Protein_kinase_ATP_BS"/>
</dbReference>
<dbReference type="OrthoDB" id="8693905at2759"/>
<dbReference type="PROSITE" id="PS50011">
    <property type="entry name" value="PROTEIN_KINASE_DOM"/>
    <property type="match status" value="1"/>
</dbReference>
<proteinExistence type="predicted"/>
<protein>
    <recommendedName>
        <fullName evidence="1">non-specific serine/threonine protein kinase</fullName>
        <ecNumber evidence="1">2.7.11.1</ecNumber>
    </recommendedName>
</protein>
<evidence type="ECO:0000256" key="4">
    <source>
        <dbReference type="PROSITE-ProRule" id="PRU10141"/>
    </source>
</evidence>
<dbReference type="PANTHER" id="PTHR48012:SF26">
    <property type="entry name" value="SERINE_THREONINE-PROTEIN KINASE DDB_G0283821-RELATED"/>
    <property type="match status" value="1"/>
</dbReference>
<dbReference type="Gene3D" id="1.10.510.10">
    <property type="entry name" value="Transferase(Phosphotransferase) domain 1"/>
    <property type="match status" value="1"/>
</dbReference>
<dbReference type="GO" id="GO:0004674">
    <property type="term" value="F:protein serine/threonine kinase activity"/>
    <property type="evidence" value="ECO:0007669"/>
    <property type="project" value="UniProtKB-EC"/>
</dbReference>
<evidence type="ECO:0000313" key="6">
    <source>
        <dbReference type="EMBL" id="SCU83012.1"/>
    </source>
</evidence>
<keyword evidence="3 4" id="KW-0067">ATP-binding</keyword>
<keyword evidence="7" id="KW-1185">Reference proteome</keyword>
<gene>
    <name evidence="6" type="ORF">LANO_0B08108G</name>
</gene>
<feature type="domain" description="Protein kinase" evidence="5">
    <location>
        <begin position="23"/>
        <end position="268"/>
    </location>
</feature>
<keyword evidence="2 4" id="KW-0547">Nucleotide-binding</keyword>
<organism evidence="6 7">
    <name type="scientific">Lachancea nothofagi CBS 11611</name>
    <dbReference type="NCBI Taxonomy" id="1266666"/>
    <lineage>
        <taxon>Eukaryota</taxon>
        <taxon>Fungi</taxon>
        <taxon>Dikarya</taxon>
        <taxon>Ascomycota</taxon>
        <taxon>Saccharomycotina</taxon>
        <taxon>Saccharomycetes</taxon>
        <taxon>Saccharomycetales</taxon>
        <taxon>Saccharomycetaceae</taxon>
        <taxon>Lachancea</taxon>
    </lineage>
</organism>
<sequence length="874" mass="98737">MATRVNLTPAQKHPSASENTHHYALKQVVGKGAYGIVYRAINRQTGKQVAIKVIEYDEEEELNEHMLEIDLLKNLRHENIVKYHGFIQKSHQLFILLEYCSQGSLRDLIKRGPVDENECKTYIKQTLHGLRYLHEQGVIHRDIKAANLLLDDQNVVKLADFGVSTRVNSMAMTYAGSPNWMAPEVMIGQGASTVSDVWSLGATVVEILTGNPPFHNLVNEAACYAIVHDVYLPPKSLSSKCRKFIRACFQKNVFQRATAQDLLNNEWISEPQKPALEKFKEEEVDLEDWRHDFIEVEVSPFKEHDVSGGKQSLNRLRQPGGHCNPYLIFNECDLTSIVSCLIDLCRRGQLKNVEDVLAYDSQYKADECKQMFIALGGLPALLCHVGPAEKILSQFFLGTVNELIKCGILPLCGAFTDFNLILTIVSSYGELVDFKSWCKWCSNLANIDESLIRGLEFDNKLAHDILLSLSESELFPIREELIARLMALPLRENNRLSYTVFKSLNNYLERKGVADTSSDYSETEASSSSQFTPLPLNLQFPNIPVYPERTSLPEGFVDWLLKLTPTASSDPHLIKNFIELCFNSSHLNRTVLGEILEHGGFLQLTQQLTKQSVKDSRTKYTKSMLSIALNLCLELSQELILIYLPPMVDVALRYLEIPDFITGGTEILLNCFLVATRENCAITEDSSNILIHCNSEEILIPRLALLQTFYSEEPKFGNYITKFSRLCSLPPCKSLACEIVSHPQFMKKTQALFDVYRSSLIIQIDFLKFLKLILTRYAEFTPRPTRRDIPTDVLISSALKQRVAVQPSGTLSCVIDFLRSNWLPDKLRPNQVGADSVLIKQLCHDIELLQNARVSSKPKRLVGNGFMVPGPVQS</sequence>
<dbReference type="FunFam" id="1.10.510.10:FF:000571">
    <property type="entry name" value="Maternal embryonic leucine zipper kinase"/>
    <property type="match status" value="1"/>
</dbReference>
<dbReference type="Pfam" id="PF00069">
    <property type="entry name" value="Pkinase"/>
    <property type="match status" value="1"/>
</dbReference>
<dbReference type="EMBL" id="LT598450">
    <property type="protein sequence ID" value="SCU83012.1"/>
    <property type="molecule type" value="Genomic_DNA"/>
</dbReference>
<dbReference type="SUPFAM" id="SSF56112">
    <property type="entry name" value="Protein kinase-like (PK-like)"/>
    <property type="match status" value="1"/>
</dbReference>
<accession>A0A1G4J0D4</accession>
<evidence type="ECO:0000313" key="7">
    <source>
        <dbReference type="Proteomes" id="UP000189911"/>
    </source>
</evidence>